<dbReference type="EMBL" id="WIXP02000002">
    <property type="protein sequence ID" value="KAF6214393.1"/>
    <property type="molecule type" value="Genomic_DNA"/>
</dbReference>
<name>A0A6A4KGM6_APOLU</name>
<dbReference type="AlphaFoldDB" id="A0A6A4KGM6"/>
<dbReference type="Proteomes" id="UP000466442">
    <property type="component" value="Unassembled WGS sequence"/>
</dbReference>
<evidence type="ECO:0000313" key="2">
    <source>
        <dbReference type="Proteomes" id="UP000466442"/>
    </source>
</evidence>
<evidence type="ECO:0000313" key="1">
    <source>
        <dbReference type="EMBL" id="KAF6214393.1"/>
    </source>
</evidence>
<keyword evidence="2" id="KW-1185">Reference proteome</keyword>
<accession>A0A6A4KGM6</accession>
<gene>
    <name evidence="1" type="ORF">GE061_009133</name>
</gene>
<sequence>MRACCLFFLIAVYGSAFSSASNITIGSVLGKINYTTSNLLDGKHNIVTKAVELGNLTVQSVNGFASLALANATEMAQKGVDMAHNMAFQSMNVAKQIGNKTKEFMESLPGGKYMPMSIIGNITSFGVGIGEKVMNSSKSAMTAGLKVSNNVRETVFNKTSSIVSTAHNGVNKVHQKATNMAKSGINSTVTSISKTFSGFGGLLSKFGNLLSTSANITSSG</sequence>
<reference evidence="1" key="1">
    <citation type="journal article" date="2021" name="Mol. Ecol. Resour.">
        <title>Apolygus lucorum genome provides insights into omnivorousness and mesophyll feeding.</title>
        <authorList>
            <person name="Liu Y."/>
            <person name="Liu H."/>
            <person name="Wang H."/>
            <person name="Huang T."/>
            <person name="Liu B."/>
            <person name="Yang B."/>
            <person name="Yin L."/>
            <person name="Li B."/>
            <person name="Zhang Y."/>
            <person name="Zhang S."/>
            <person name="Jiang F."/>
            <person name="Zhang X."/>
            <person name="Ren Y."/>
            <person name="Wang B."/>
            <person name="Wang S."/>
            <person name="Lu Y."/>
            <person name="Wu K."/>
            <person name="Fan W."/>
            <person name="Wang G."/>
        </authorList>
    </citation>
    <scope>NUCLEOTIDE SEQUENCE</scope>
    <source>
        <strain evidence="1">12Hb</strain>
    </source>
</reference>
<proteinExistence type="predicted"/>
<comment type="caution">
    <text evidence="1">The sequence shown here is derived from an EMBL/GenBank/DDBJ whole genome shotgun (WGS) entry which is preliminary data.</text>
</comment>
<protein>
    <submittedName>
        <fullName evidence="1">Uncharacterized protein</fullName>
    </submittedName>
</protein>
<organism evidence="1 2">
    <name type="scientific">Apolygus lucorum</name>
    <name type="common">Small green plant bug</name>
    <name type="synonym">Lygocoris lucorum</name>
    <dbReference type="NCBI Taxonomy" id="248454"/>
    <lineage>
        <taxon>Eukaryota</taxon>
        <taxon>Metazoa</taxon>
        <taxon>Ecdysozoa</taxon>
        <taxon>Arthropoda</taxon>
        <taxon>Hexapoda</taxon>
        <taxon>Insecta</taxon>
        <taxon>Pterygota</taxon>
        <taxon>Neoptera</taxon>
        <taxon>Paraneoptera</taxon>
        <taxon>Hemiptera</taxon>
        <taxon>Heteroptera</taxon>
        <taxon>Panheteroptera</taxon>
        <taxon>Cimicomorpha</taxon>
        <taxon>Miridae</taxon>
        <taxon>Mirini</taxon>
        <taxon>Apolygus</taxon>
    </lineage>
</organism>